<reference evidence="1" key="1">
    <citation type="journal article" date="2022" name="Int. J. Mol. Sci.">
        <title>Draft Genome of Tanacetum Coccineum: Genomic Comparison of Closely Related Tanacetum-Family Plants.</title>
        <authorList>
            <person name="Yamashiro T."/>
            <person name="Shiraishi A."/>
            <person name="Nakayama K."/>
            <person name="Satake H."/>
        </authorList>
    </citation>
    <scope>NUCLEOTIDE SEQUENCE</scope>
</reference>
<keyword evidence="2" id="KW-1185">Reference proteome</keyword>
<proteinExistence type="predicted"/>
<accession>A0ABQ4WLA9</accession>
<name>A0ABQ4WLA9_9ASTR</name>
<dbReference type="EMBL" id="BQNB010008742">
    <property type="protein sequence ID" value="GJS53661.1"/>
    <property type="molecule type" value="Genomic_DNA"/>
</dbReference>
<reference evidence="1" key="2">
    <citation type="submission" date="2022-01" db="EMBL/GenBank/DDBJ databases">
        <authorList>
            <person name="Yamashiro T."/>
            <person name="Shiraishi A."/>
            <person name="Satake H."/>
            <person name="Nakayama K."/>
        </authorList>
    </citation>
    <scope>NUCLEOTIDE SEQUENCE</scope>
</reference>
<evidence type="ECO:0000313" key="2">
    <source>
        <dbReference type="Proteomes" id="UP001151760"/>
    </source>
</evidence>
<gene>
    <name evidence="1" type="ORF">Tco_0627023</name>
</gene>
<dbReference type="Proteomes" id="UP001151760">
    <property type="component" value="Unassembled WGS sequence"/>
</dbReference>
<protein>
    <submittedName>
        <fullName evidence="1">Uncharacterized protein</fullName>
    </submittedName>
</protein>
<sequence length="103" mass="11158">MTLTGAWKKKICLKRLMAESGYELSLVAGIATGALVKGGSRSEIPAHVEGAAYRSVRSKDFAFEFAHHIPESLDVINSGSLMIHTSGRKIGTTSMTFFPVLHH</sequence>
<comment type="caution">
    <text evidence="1">The sequence shown here is derived from an EMBL/GenBank/DDBJ whole genome shotgun (WGS) entry which is preliminary data.</text>
</comment>
<organism evidence="1 2">
    <name type="scientific">Tanacetum coccineum</name>
    <dbReference type="NCBI Taxonomy" id="301880"/>
    <lineage>
        <taxon>Eukaryota</taxon>
        <taxon>Viridiplantae</taxon>
        <taxon>Streptophyta</taxon>
        <taxon>Embryophyta</taxon>
        <taxon>Tracheophyta</taxon>
        <taxon>Spermatophyta</taxon>
        <taxon>Magnoliopsida</taxon>
        <taxon>eudicotyledons</taxon>
        <taxon>Gunneridae</taxon>
        <taxon>Pentapetalae</taxon>
        <taxon>asterids</taxon>
        <taxon>campanulids</taxon>
        <taxon>Asterales</taxon>
        <taxon>Asteraceae</taxon>
        <taxon>Asteroideae</taxon>
        <taxon>Anthemideae</taxon>
        <taxon>Anthemidinae</taxon>
        <taxon>Tanacetum</taxon>
    </lineage>
</organism>
<evidence type="ECO:0000313" key="1">
    <source>
        <dbReference type="EMBL" id="GJS53661.1"/>
    </source>
</evidence>